<evidence type="ECO:0000256" key="1">
    <source>
        <dbReference type="SAM" id="SignalP"/>
    </source>
</evidence>
<dbReference type="Proteomes" id="UP000528964">
    <property type="component" value="Unassembled WGS sequence"/>
</dbReference>
<name>A0A7W6D693_9HYPH</name>
<organism evidence="2 3">
    <name type="scientific">Hansschlegelia beijingensis</name>
    <dbReference type="NCBI Taxonomy" id="1133344"/>
    <lineage>
        <taxon>Bacteria</taxon>
        <taxon>Pseudomonadati</taxon>
        <taxon>Pseudomonadota</taxon>
        <taxon>Alphaproteobacteria</taxon>
        <taxon>Hyphomicrobiales</taxon>
        <taxon>Methylopilaceae</taxon>
        <taxon>Hansschlegelia</taxon>
    </lineage>
</organism>
<feature type="chain" id="PRO_5031551860" evidence="1">
    <location>
        <begin position="17"/>
        <end position="133"/>
    </location>
</feature>
<evidence type="ECO:0000313" key="2">
    <source>
        <dbReference type="EMBL" id="MBB3973903.1"/>
    </source>
</evidence>
<keyword evidence="3" id="KW-1185">Reference proteome</keyword>
<sequence length="133" mass="13780">MLVAALLMASVTAAAAADVTVSVAGAAGRAPVFVSLCSKSFDARNCMAAQRALPVDGVAVMMFRDLPEGVYAAAAFQDEDGDGRLAKTPVGLPRERFGFSNGVGRTAPPRFHKAAFAVTGDMTVRVELNPPPK</sequence>
<comment type="caution">
    <text evidence="2">The sequence shown here is derived from an EMBL/GenBank/DDBJ whole genome shotgun (WGS) entry which is preliminary data.</text>
</comment>
<protein>
    <submittedName>
        <fullName evidence="2">Uncharacterized protein (DUF2141 family)</fullName>
    </submittedName>
</protein>
<evidence type="ECO:0000313" key="3">
    <source>
        <dbReference type="Proteomes" id="UP000528964"/>
    </source>
</evidence>
<reference evidence="2 3" key="1">
    <citation type="submission" date="2020-08" db="EMBL/GenBank/DDBJ databases">
        <title>Genomic Encyclopedia of Type Strains, Phase IV (KMG-IV): sequencing the most valuable type-strain genomes for metagenomic binning, comparative biology and taxonomic classification.</title>
        <authorList>
            <person name="Goeker M."/>
        </authorList>
    </citation>
    <scope>NUCLEOTIDE SEQUENCE [LARGE SCALE GENOMIC DNA]</scope>
    <source>
        <strain evidence="2 3">DSM 25481</strain>
    </source>
</reference>
<dbReference type="Pfam" id="PF09912">
    <property type="entry name" value="DUF2141"/>
    <property type="match status" value="1"/>
</dbReference>
<accession>A0A7W6D693</accession>
<gene>
    <name evidence="2" type="ORF">GGR24_002580</name>
</gene>
<dbReference type="AlphaFoldDB" id="A0A7W6D693"/>
<keyword evidence="1" id="KW-0732">Signal</keyword>
<dbReference type="EMBL" id="JACIDR010000004">
    <property type="protein sequence ID" value="MBB3973903.1"/>
    <property type="molecule type" value="Genomic_DNA"/>
</dbReference>
<feature type="signal peptide" evidence="1">
    <location>
        <begin position="1"/>
        <end position="16"/>
    </location>
</feature>
<dbReference type="InterPro" id="IPR018673">
    <property type="entry name" value="DUF2141"/>
</dbReference>
<proteinExistence type="predicted"/>